<dbReference type="EMBL" id="ANIY01001782">
    <property type="protein sequence ID" value="ETP44943.1"/>
    <property type="molecule type" value="Genomic_DNA"/>
</dbReference>
<reference evidence="3 4" key="1">
    <citation type="submission" date="2013-11" db="EMBL/GenBank/DDBJ databases">
        <title>The Genome Sequence of Phytophthora parasitica P10297.</title>
        <authorList>
            <consortium name="The Broad Institute Genomics Platform"/>
            <person name="Russ C."/>
            <person name="Tyler B."/>
            <person name="Panabieres F."/>
            <person name="Shan W."/>
            <person name="Tripathy S."/>
            <person name="Grunwald N."/>
            <person name="Machado M."/>
            <person name="Johnson C.S."/>
            <person name="Walker B."/>
            <person name="Young S.K."/>
            <person name="Zeng Q."/>
            <person name="Gargeya S."/>
            <person name="Fitzgerald M."/>
            <person name="Haas B."/>
            <person name="Abouelleil A."/>
            <person name="Allen A.W."/>
            <person name="Alvarado L."/>
            <person name="Arachchi H.M."/>
            <person name="Berlin A.M."/>
            <person name="Chapman S.B."/>
            <person name="Gainer-Dewar J."/>
            <person name="Goldberg J."/>
            <person name="Griggs A."/>
            <person name="Gujja S."/>
            <person name="Hansen M."/>
            <person name="Howarth C."/>
            <person name="Imamovic A."/>
            <person name="Ireland A."/>
            <person name="Larimer J."/>
            <person name="McCowan C."/>
            <person name="Murphy C."/>
            <person name="Pearson M."/>
            <person name="Poon T.W."/>
            <person name="Priest M."/>
            <person name="Roberts A."/>
            <person name="Saif S."/>
            <person name="Shea T."/>
            <person name="Sisk P."/>
            <person name="Sykes S."/>
            <person name="Wortman J."/>
            <person name="Nusbaum C."/>
            <person name="Birren B."/>
        </authorList>
    </citation>
    <scope>NUCLEOTIDE SEQUENCE [LARGE SCALE GENOMIC DNA]</scope>
    <source>
        <strain evidence="3 4">P10297</strain>
    </source>
</reference>
<feature type="transmembrane region" description="Helical" evidence="2">
    <location>
        <begin position="116"/>
        <end position="138"/>
    </location>
</feature>
<keyword evidence="2" id="KW-0812">Transmembrane</keyword>
<comment type="caution">
    <text evidence="3">The sequence shown here is derived from an EMBL/GenBank/DDBJ whole genome shotgun (WGS) entry which is preliminary data.</text>
</comment>
<evidence type="ECO:0000313" key="4">
    <source>
        <dbReference type="Proteomes" id="UP000018948"/>
    </source>
</evidence>
<keyword evidence="2" id="KW-0472">Membrane</keyword>
<organism evidence="3 4">
    <name type="scientific">Phytophthora nicotianae P10297</name>
    <dbReference type="NCBI Taxonomy" id="1317064"/>
    <lineage>
        <taxon>Eukaryota</taxon>
        <taxon>Sar</taxon>
        <taxon>Stramenopiles</taxon>
        <taxon>Oomycota</taxon>
        <taxon>Peronosporomycetes</taxon>
        <taxon>Peronosporales</taxon>
        <taxon>Peronosporaceae</taxon>
        <taxon>Phytophthora</taxon>
    </lineage>
</organism>
<feature type="compositionally biased region" description="Polar residues" evidence="1">
    <location>
        <begin position="18"/>
        <end position="29"/>
    </location>
</feature>
<accession>W2ZCE7</accession>
<dbReference type="AlphaFoldDB" id="W2ZCE7"/>
<name>W2ZCE7_PHYNI</name>
<feature type="region of interest" description="Disordered" evidence="1">
    <location>
        <begin position="1"/>
        <end position="37"/>
    </location>
</feature>
<keyword evidence="2" id="KW-1133">Transmembrane helix</keyword>
<protein>
    <submittedName>
        <fullName evidence="3">Uncharacterized protein</fullName>
    </submittedName>
</protein>
<evidence type="ECO:0000256" key="2">
    <source>
        <dbReference type="SAM" id="Phobius"/>
    </source>
</evidence>
<proteinExistence type="predicted"/>
<gene>
    <name evidence="3" type="ORF">F442_08551</name>
</gene>
<evidence type="ECO:0000313" key="3">
    <source>
        <dbReference type="EMBL" id="ETP44943.1"/>
    </source>
</evidence>
<dbReference type="Proteomes" id="UP000018948">
    <property type="component" value="Unassembled WGS sequence"/>
</dbReference>
<evidence type="ECO:0000256" key="1">
    <source>
        <dbReference type="SAM" id="MobiDB-lite"/>
    </source>
</evidence>
<sequence length="157" mass="16483">MPNLLTILGDRRRRDTIHSSPRRTANTSNKRQRSPEVSALIKAVTGSRTSSPIKMILPSSPSELDSDAAVSSAVAASKSSPDALYELSDAGSHSLSSDATAGSSLSVLRSVPSPHLLLLILQVALRMAVVLVAAVYPLSGAALVELLLIGSCFLRDH</sequence>